<evidence type="ECO:0000256" key="5">
    <source>
        <dbReference type="ARBA" id="ARBA00022729"/>
    </source>
</evidence>
<evidence type="ECO:0000256" key="2">
    <source>
        <dbReference type="ARBA" id="ARBA00007843"/>
    </source>
</evidence>
<keyword evidence="5" id="KW-0732">Signal</keyword>
<dbReference type="PANTHER" id="PTHR32382:SF6">
    <property type="entry name" value="FASCICLIN-LIKE ARABINOGALACTAN PROTEIN 14"/>
    <property type="match status" value="1"/>
</dbReference>
<keyword evidence="11" id="KW-1185">Reference proteome</keyword>
<organism evidence="10 11">
    <name type="scientific">Deinandra increscens subsp. villosa</name>
    <dbReference type="NCBI Taxonomy" id="3103831"/>
    <lineage>
        <taxon>Eukaryota</taxon>
        <taxon>Viridiplantae</taxon>
        <taxon>Streptophyta</taxon>
        <taxon>Embryophyta</taxon>
        <taxon>Tracheophyta</taxon>
        <taxon>Spermatophyta</taxon>
        <taxon>Magnoliopsida</taxon>
        <taxon>eudicotyledons</taxon>
        <taxon>Gunneridae</taxon>
        <taxon>Pentapetalae</taxon>
        <taxon>asterids</taxon>
        <taxon>campanulids</taxon>
        <taxon>Asterales</taxon>
        <taxon>Asteraceae</taxon>
        <taxon>Asteroideae</taxon>
        <taxon>Heliantheae alliance</taxon>
        <taxon>Madieae</taxon>
        <taxon>Madiinae</taxon>
        <taxon>Deinandra</taxon>
    </lineage>
</organism>
<evidence type="ECO:0000256" key="3">
    <source>
        <dbReference type="ARBA" id="ARBA00022475"/>
    </source>
</evidence>
<reference evidence="10 11" key="1">
    <citation type="submission" date="2024-04" db="EMBL/GenBank/DDBJ databases">
        <title>The reference genome of an endangered Asteraceae, Deinandra increscens subsp. villosa, native to the Central Coast of California.</title>
        <authorList>
            <person name="Guilliams M."/>
            <person name="Hasenstab-Lehman K."/>
            <person name="Meyer R."/>
            <person name="Mcevoy S."/>
        </authorList>
    </citation>
    <scope>NUCLEOTIDE SEQUENCE [LARGE SCALE GENOMIC DNA]</scope>
    <source>
        <tissue evidence="10">Leaf</tissue>
    </source>
</reference>
<dbReference type="InterPro" id="IPR033254">
    <property type="entry name" value="Plant_FLA"/>
</dbReference>
<evidence type="ECO:0000259" key="9">
    <source>
        <dbReference type="PROSITE" id="PS50213"/>
    </source>
</evidence>
<evidence type="ECO:0000256" key="1">
    <source>
        <dbReference type="ARBA" id="ARBA00004609"/>
    </source>
</evidence>
<keyword evidence="7" id="KW-0449">Lipoprotein</keyword>
<dbReference type="Gene3D" id="2.30.180.10">
    <property type="entry name" value="FAS1 domain"/>
    <property type="match status" value="1"/>
</dbReference>
<evidence type="ECO:0000256" key="6">
    <source>
        <dbReference type="ARBA" id="ARBA00023136"/>
    </source>
</evidence>
<dbReference type="Proteomes" id="UP001408789">
    <property type="component" value="Unassembled WGS sequence"/>
</dbReference>
<comment type="caution">
    <text evidence="10">The sequence shown here is derived from an EMBL/GenBank/DDBJ whole genome shotgun (WGS) entry which is preliminary data.</text>
</comment>
<evidence type="ECO:0000313" key="11">
    <source>
        <dbReference type="Proteomes" id="UP001408789"/>
    </source>
</evidence>
<evidence type="ECO:0000256" key="7">
    <source>
        <dbReference type="ARBA" id="ARBA00023288"/>
    </source>
</evidence>
<keyword evidence="3" id="KW-1003">Cell membrane</keyword>
<feature type="compositionally biased region" description="Pro residues" evidence="8">
    <location>
        <begin position="247"/>
        <end position="282"/>
    </location>
</feature>
<proteinExistence type="inferred from homology"/>
<keyword evidence="6" id="KW-0472">Membrane</keyword>
<dbReference type="PROSITE" id="PS50213">
    <property type="entry name" value="FAS1"/>
    <property type="match status" value="1"/>
</dbReference>
<sequence length="312" mass="33242">MHLKVYLLIYTNLFFIHYSTAFNITCTLNKYPSLSIFNHYLSETNLATEINSHKKITLFAVPNNAISRLSGKPQDLLKNILKVHVVPDYYDPEKLRNLANQNGQMTTLFQTTGLATGQQGLLKVTVFKKNIFIGSASQSGSGLGAILVRSFSCEPCNLSVIYISTAIVPVGISDPKTSSPVQPPVYVPVNSPSSVQPPVYVPVGSPPSGPITLGPVYAKPSPPSLDPSINTPPSESPADAPEYSGGSPPPEYSGGSPPEPVNTLPPRPPPKVAGRPPGPPPAKSACRNTSKFGSGGYVLTILLSFVYLTVQT</sequence>
<keyword evidence="4" id="KW-0336">GPI-anchor</keyword>
<feature type="region of interest" description="Disordered" evidence="8">
    <location>
        <begin position="212"/>
        <end position="293"/>
    </location>
</feature>
<evidence type="ECO:0000313" key="10">
    <source>
        <dbReference type="EMBL" id="KAK9054621.1"/>
    </source>
</evidence>
<feature type="domain" description="FAS1" evidence="9">
    <location>
        <begin position="21"/>
        <end position="140"/>
    </location>
</feature>
<dbReference type="PANTHER" id="PTHR32382">
    <property type="entry name" value="FASCICLIN-LIKE ARABINOGALACTAN PROTEIN"/>
    <property type="match status" value="1"/>
</dbReference>
<keyword evidence="4" id="KW-0325">Glycoprotein</keyword>
<dbReference type="InterPro" id="IPR000782">
    <property type="entry name" value="FAS1_domain"/>
</dbReference>
<gene>
    <name evidence="10" type="ORF">SSX86_025700</name>
</gene>
<dbReference type="SUPFAM" id="SSF82153">
    <property type="entry name" value="FAS1 domain"/>
    <property type="match status" value="1"/>
</dbReference>
<dbReference type="AlphaFoldDB" id="A0AAP0CEQ1"/>
<dbReference type="GO" id="GO:0098552">
    <property type="term" value="C:side of membrane"/>
    <property type="evidence" value="ECO:0007669"/>
    <property type="project" value="UniProtKB-KW"/>
</dbReference>
<evidence type="ECO:0000256" key="4">
    <source>
        <dbReference type="ARBA" id="ARBA00022622"/>
    </source>
</evidence>
<dbReference type="Pfam" id="PF02469">
    <property type="entry name" value="Fasciclin"/>
    <property type="match status" value="1"/>
</dbReference>
<comment type="similarity">
    <text evidence="2">Belongs to the fasciclin-like AGP family.</text>
</comment>
<protein>
    <recommendedName>
        <fullName evidence="9">FAS1 domain-containing protein</fullName>
    </recommendedName>
</protein>
<name>A0AAP0CEQ1_9ASTR</name>
<dbReference type="GO" id="GO:0005886">
    <property type="term" value="C:plasma membrane"/>
    <property type="evidence" value="ECO:0007669"/>
    <property type="project" value="UniProtKB-SubCell"/>
</dbReference>
<accession>A0AAP0CEQ1</accession>
<dbReference type="InterPro" id="IPR036378">
    <property type="entry name" value="FAS1_dom_sf"/>
</dbReference>
<comment type="subcellular location">
    <subcellularLocation>
        <location evidence="1">Cell membrane</location>
        <topology evidence="1">Lipid-anchor</topology>
        <topology evidence="1">GPI-anchor</topology>
    </subcellularLocation>
</comment>
<evidence type="ECO:0000256" key="8">
    <source>
        <dbReference type="SAM" id="MobiDB-lite"/>
    </source>
</evidence>
<dbReference type="EMBL" id="JBCNJP010000025">
    <property type="protein sequence ID" value="KAK9054621.1"/>
    <property type="molecule type" value="Genomic_DNA"/>
</dbReference>